<dbReference type="InParanoid" id="A0A0R0L7N8"/>
<gene>
    <name evidence="1" type="ORF">GLYMA_01G071500</name>
</gene>
<evidence type="ECO:0000313" key="3">
    <source>
        <dbReference type="Proteomes" id="UP000008827"/>
    </source>
</evidence>
<name>A0A0R0L7N8_SOYBN</name>
<dbReference type="EnsemblPlants" id="KRH75228">
    <property type="protein sequence ID" value="KRH75228"/>
    <property type="gene ID" value="GLYMA_01G071500"/>
</dbReference>
<sequence>MLGAPSNTRRRDLLLGETHYLNSTQHSFKIPTYHGLSPNPNFIYVSPKTTPLSLLCLSPFYLTDHHQLHPNLCSITSSFFMQTLPCTSGSKVPSKMQMAMNPKWKEL</sequence>
<reference evidence="2" key="2">
    <citation type="submission" date="2018-02" db="UniProtKB">
        <authorList>
            <consortium name="EnsemblPlants"/>
        </authorList>
    </citation>
    <scope>IDENTIFICATION</scope>
    <source>
        <strain evidence="2">Williams 82</strain>
    </source>
</reference>
<proteinExistence type="predicted"/>
<dbReference type="AlphaFoldDB" id="A0A0R0L7N8"/>
<accession>A0A0R0L7N8</accession>
<protein>
    <submittedName>
        <fullName evidence="1 2">Uncharacterized protein</fullName>
    </submittedName>
</protein>
<reference evidence="1 2" key="1">
    <citation type="journal article" date="2010" name="Nature">
        <title>Genome sequence of the palaeopolyploid soybean.</title>
        <authorList>
            <person name="Schmutz J."/>
            <person name="Cannon S.B."/>
            <person name="Schlueter J."/>
            <person name="Ma J."/>
            <person name="Mitros T."/>
            <person name="Nelson W."/>
            <person name="Hyten D.L."/>
            <person name="Song Q."/>
            <person name="Thelen J.J."/>
            <person name="Cheng J."/>
            <person name="Xu D."/>
            <person name="Hellsten U."/>
            <person name="May G.D."/>
            <person name="Yu Y."/>
            <person name="Sakurai T."/>
            <person name="Umezawa T."/>
            <person name="Bhattacharyya M.K."/>
            <person name="Sandhu D."/>
            <person name="Valliyodan B."/>
            <person name="Lindquist E."/>
            <person name="Peto M."/>
            <person name="Grant D."/>
            <person name="Shu S."/>
            <person name="Goodstein D."/>
            <person name="Barry K."/>
            <person name="Futrell-Griggs M."/>
            <person name="Abernathy B."/>
            <person name="Du J."/>
            <person name="Tian Z."/>
            <person name="Zhu L."/>
            <person name="Gill N."/>
            <person name="Joshi T."/>
            <person name="Libault M."/>
            <person name="Sethuraman A."/>
            <person name="Zhang X.-C."/>
            <person name="Shinozaki K."/>
            <person name="Nguyen H.T."/>
            <person name="Wing R.A."/>
            <person name="Cregan P."/>
            <person name="Specht J."/>
            <person name="Grimwood J."/>
            <person name="Rokhsar D."/>
            <person name="Stacey G."/>
            <person name="Shoemaker R.C."/>
            <person name="Jackson S.A."/>
        </authorList>
    </citation>
    <scope>NUCLEOTIDE SEQUENCE</scope>
    <source>
        <strain evidence="2">cv. Williams 82</strain>
        <tissue evidence="1">Callus</tissue>
    </source>
</reference>
<dbReference type="Gramene" id="KRH75228">
    <property type="protein sequence ID" value="KRH75228"/>
    <property type="gene ID" value="GLYMA_01G071500"/>
</dbReference>
<dbReference type="Proteomes" id="UP000008827">
    <property type="component" value="Chromosome 1"/>
</dbReference>
<evidence type="ECO:0000313" key="1">
    <source>
        <dbReference type="EMBL" id="KRH75228.1"/>
    </source>
</evidence>
<reference evidence="1" key="3">
    <citation type="submission" date="2018-07" db="EMBL/GenBank/DDBJ databases">
        <title>WGS assembly of Glycine max.</title>
        <authorList>
            <person name="Schmutz J."/>
            <person name="Cannon S."/>
            <person name="Schlueter J."/>
            <person name="Ma J."/>
            <person name="Mitros T."/>
            <person name="Nelson W."/>
            <person name="Hyten D."/>
            <person name="Song Q."/>
            <person name="Thelen J."/>
            <person name="Cheng J."/>
            <person name="Xu D."/>
            <person name="Hellsten U."/>
            <person name="May G."/>
            <person name="Yu Y."/>
            <person name="Sakurai T."/>
            <person name="Umezawa T."/>
            <person name="Bhattacharyya M."/>
            <person name="Sandhu D."/>
            <person name="Valliyodan B."/>
            <person name="Lindquist E."/>
            <person name="Peto M."/>
            <person name="Grant D."/>
            <person name="Shu S."/>
            <person name="Goodstein D."/>
            <person name="Barry K."/>
            <person name="Futrell-Griggs M."/>
            <person name="Abernathy B."/>
            <person name="Du J."/>
            <person name="Tian Z."/>
            <person name="Zhu L."/>
            <person name="Gill N."/>
            <person name="Joshi T."/>
            <person name="Libault M."/>
            <person name="Sethuraman A."/>
            <person name="Zhang X."/>
            <person name="Shinozaki K."/>
            <person name="Nguyen H."/>
            <person name="Wing R."/>
            <person name="Cregan P."/>
            <person name="Specht J."/>
            <person name="Grimwood J."/>
            <person name="Rokhsar D."/>
            <person name="Stacey G."/>
            <person name="Shoemaker R."/>
            <person name="Jackson S."/>
        </authorList>
    </citation>
    <scope>NUCLEOTIDE SEQUENCE</scope>
    <source>
        <tissue evidence="1">Callus</tissue>
    </source>
</reference>
<organism evidence="1">
    <name type="scientific">Glycine max</name>
    <name type="common">Soybean</name>
    <name type="synonym">Glycine hispida</name>
    <dbReference type="NCBI Taxonomy" id="3847"/>
    <lineage>
        <taxon>Eukaryota</taxon>
        <taxon>Viridiplantae</taxon>
        <taxon>Streptophyta</taxon>
        <taxon>Embryophyta</taxon>
        <taxon>Tracheophyta</taxon>
        <taxon>Spermatophyta</taxon>
        <taxon>Magnoliopsida</taxon>
        <taxon>eudicotyledons</taxon>
        <taxon>Gunneridae</taxon>
        <taxon>Pentapetalae</taxon>
        <taxon>rosids</taxon>
        <taxon>fabids</taxon>
        <taxon>Fabales</taxon>
        <taxon>Fabaceae</taxon>
        <taxon>Papilionoideae</taxon>
        <taxon>50 kb inversion clade</taxon>
        <taxon>NPAAA clade</taxon>
        <taxon>indigoferoid/millettioid clade</taxon>
        <taxon>Phaseoleae</taxon>
        <taxon>Glycine</taxon>
        <taxon>Glycine subgen. Soja</taxon>
    </lineage>
</organism>
<evidence type="ECO:0000313" key="2">
    <source>
        <dbReference type="EnsemblPlants" id="KRH75228"/>
    </source>
</evidence>
<dbReference type="EMBL" id="CM000834">
    <property type="protein sequence ID" value="KRH75228.1"/>
    <property type="molecule type" value="Genomic_DNA"/>
</dbReference>
<keyword evidence="3" id="KW-1185">Reference proteome</keyword>